<dbReference type="GO" id="GO:0008270">
    <property type="term" value="F:zinc ion binding"/>
    <property type="evidence" value="ECO:0007669"/>
    <property type="project" value="UniProtKB-KW"/>
</dbReference>
<keyword evidence="1" id="KW-0479">Metal-binding</keyword>
<accession>A0A5B8YQY7</accession>
<dbReference type="GeneID" id="80541223"/>
<dbReference type="SUPFAM" id="SSF57850">
    <property type="entry name" value="RING/U-box"/>
    <property type="match status" value="1"/>
</dbReference>
<dbReference type="Gene3D" id="3.30.40.10">
    <property type="entry name" value="Zinc/RING finger domain, C3HC4 (zinc finger)"/>
    <property type="match status" value="1"/>
</dbReference>
<dbReference type="PROSITE" id="PS50089">
    <property type="entry name" value="ZF_RING_2"/>
    <property type="match status" value="1"/>
</dbReference>
<evidence type="ECO:0000313" key="3">
    <source>
        <dbReference type="EMBL" id="QED40537.1"/>
    </source>
</evidence>
<evidence type="ECO:0000256" key="1">
    <source>
        <dbReference type="PROSITE-ProRule" id="PRU00175"/>
    </source>
</evidence>
<dbReference type="InterPro" id="IPR007954">
    <property type="entry name" value="Baculo_IE-1"/>
</dbReference>
<sequence>MTGTLSGLVCAAPLCYGLGQYKRTERIMELQNAIASILMSPKNFVDEEYLSIEGELNIKKQPTCTDVETQVYKNFILAELHTPNLALNSAASFNIKKAAFDVLNTVFKQKYNRSIDTLLVLSEEKLVSLPTDRCLHFLIAEISKIIDTIHQLNTLPQFQDNIYIFLPYIKQLQTTIVLFKHDLCCKKIVENNSKQLTELICESEKYIDIIRSINKRIEVMNVYLDKIIYTCNICQESSNEKQFLKPNECCGYQMCNLCYSKLWKFAPLYAVCPVCKTSFKTSNVSANNKIQTQRQSIFPDN</sequence>
<organism evidence="3 4">
    <name type="scientific">Chrysodeixis includens nucleopolyhedrovirus</name>
    <dbReference type="NCBI Taxonomy" id="1207438"/>
    <lineage>
        <taxon>Viruses</taxon>
        <taxon>Viruses incertae sedis</taxon>
        <taxon>Naldaviricetes</taxon>
        <taxon>Lefavirales</taxon>
        <taxon>Baculoviridae</taxon>
        <taxon>Alphabaculovirus</taxon>
        <taxon>Alphabaculovirus chrincludentis</taxon>
        <taxon>Alphabaculovirus alterchrincludentis</taxon>
    </lineage>
</organism>
<dbReference type="KEGG" id="vg:80541223"/>
<dbReference type="Pfam" id="PF05290">
    <property type="entry name" value="Baculo_IE-1"/>
    <property type="match status" value="1"/>
</dbReference>
<dbReference type="Proteomes" id="UP001162233">
    <property type="component" value="Segment"/>
</dbReference>
<reference evidence="3" key="1">
    <citation type="journal article" date="2019" name="Viruses">
        <title>A Novel Alphabaculovirus from the Soybean Looper, Chrysodeixis includens, that Produces Tetrahedral Occlusion Bodies and Encodes Two Copies of he65.</title>
        <authorList>
            <person name="Harrison R.L."/>
            <person name="Rowley D.L."/>
            <person name="Popham H.J.R."/>
        </authorList>
    </citation>
    <scope>NUCLEOTIDE SEQUENCE</scope>
    <source>
        <strain evidence="3">ChinNPV-1</strain>
    </source>
</reference>
<dbReference type="InterPro" id="IPR001841">
    <property type="entry name" value="Znf_RING"/>
</dbReference>
<keyword evidence="1" id="KW-0863">Zinc-finger</keyword>
<name>A0A5B8YQY7_9ABAC</name>
<dbReference type="RefSeq" id="YP_010802453.1">
    <property type="nucleotide sequence ID" value="NC_077025.1"/>
</dbReference>
<evidence type="ECO:0000313" key="4">
    <source>
        <dbReference type="Proteomes" id="UP001162233"/>
    </source>
</evidence>
<dbReference type="InterPro" id="IPR013083">
    <property type="entry name" value="Znf_RING/FYVE/PHD"/>
</dbReference>
<proteinExistence type="predicted"/>
<protein>
    <submittedName>
        <fullName evidence="3">EXON0</fullName>
    </submittedName>
</protein>
<feature type="domain" description="RING-type" evidence="2">
    <location>
        <begin position="231"/>
        <end position="276"/>
    </location>
</feature>
<keyword evidence="1" id="KW-0862">Zinc</keyword>
<dbReference type="EMBL" id="MK746083">
    <property type="protein sequence ID" value="QED40537.1"/>
    <property type="molecule type" value="Genomic_DNA"/>
</dbReference>
<evidence type="ECO:0000259" key="2">
    <source>
        <dbReference type="PROSITE" id="PS50089"/>
    </source>
</evidence>
<keyword evidence="4" id="KW-1185">Reference proteome</keyword>